<dbReference type="PROSITE" id="PS50935">
    <property type="entry name" value="SSB"/>
    <property type="match status" value="1"/>
</dbReference>
<gene>
    <name evidence="3" type="ORF">SAMN05216251_11643</name>
</gene>
<dbReference type="AlphaFoldDB" id="A0A1I2J372"/>
<dbReference type="InterPro" id="IPR012340">
    <property type="entry name" value="NA-bd_OB-fold"/>
</dbReference>
<name>A0A1I2J372_9ACTN</name>
<evidence type="ECO:0000256" key="2">
    <source>
        <dbReference type="PROSITE-ProRule" id="PRU00252"/>
    </source>
</evidence>
<sequence length="153" mass="16057">MNETVVTVVGNVATEPEFQQTATGVGVTRFRLATTARRWDAERGAWTDGATSFYTVRAWRTLAGHVKESVGLGEPLVVQGRLRICEEDHDGRRFVTADLDAVALGHDLSRGVARFSRTSAALPAATAAAATGVAAPGRAEAATPEPAVPAAPF</sequence>
<dbReference type="EMBL" id="FONG01000016">
    <property type="protein sequence ID" value="SFF49115.1"/>
    <property type="molecule type" value="Genomic_DNA"/>
</dbReference>
<dbReference type="OrthoDB" id="4427276at2"/>
<keyword evidence="4" id="KW-1185">Reference proteome</keyword>
<dbReference type="Pfam" id="PF00436">
    <property type="entry name" value="SSB"/>
    <property type="match status" value="1"/>
</dbReference>
<evidence type="ECO:0000313" key="3">
    <source>
        <dbReference type="EMBL" id="SFF49115.1"/>
    </source>
</evidence>
<dbReference type="STRING" id="380248.SAMN05216251_11643"/>
<evidence type="ECO:0000313" key="4">
    <source>
        <dbReference type="Proteomes" id="UP000199323"/>
    </source>
</evidence>
<dbReference type="RefSeq" id="WP_093715814.1">
    <property type="nucleotide sequence ID" value="NZ_FONG01000016.1"/>
</dbReference>
<dbReference type="InterPro" id="IPR000424">
    <property type="entry name" value="Primosome_PriB/ssb"/>
</dbReference>
<organism evidence="3 4">
    <name type="scientific">Actinacidiphila alni</name>
    <dbReference type="NCBI Taxonomy" id="380248"/>
    <lineage>
        <taxon>Bacteria</taxon>
        <taxon>Bacillati</taxon>
        <taxon>Actinomycetota</taxon>
        <taxon>Actinomycetes</taxon>
        <taxon>Kitasatosporales</taxon>
        <taxon>Streptomycetaceae</taxon>
        <taxon>Actinacidiphila</taxon>
    </lineage>
</organism>
<dbReference type="GO" id="GO:0003697">
    <property type="term" value="F:single-stranded DNA binding"/>
    <property type="evidence" value="ECO:0007669"/>
    <property type="project" value="InterPro"/>
</dbReference>
<dbReference type="Gene3D" id="2.40.50.140">
    <property type="entry name" value="Nucleic acid-binding proteins"/>
    <property type="match status" value="1"/>
</dbReference>
<dbReference type="CDD" id="cd04496">
    <property type="entry name" value="SSB_OBF"/>
    <property type="match status" value="1"/>
</dbReference>
<accession>A0A1I2J372</accession>
<dbReference type="SUPFAM" id="SSF50249">
    <property type="entry name" value="Nucleic acid-binding proteins"/>
    <property type="match status" value="1"/>
</dbReference>
<reference evidence="3 4" key="1">
    <citation type="submission" date="2016-10" db="EMBL/GenBank/DDBJ databases">
        <authorList>
            <person name="de Groot N.N."/>
        </authorList>
    </citation>
    <scope>NUCLEOTIDE SEQUENCE [LARGE SCALE GENOMIC DNA]</scope>
    <source>
        <strain evidence="3 4">CGMCC 4.3510</strain>
    </source>
</reference>
<evidence type="ECO:0000256" key="1">
    <source>
        <dbReference type="ARBA" id="ARBA00023125"/>
    </source>
</evidence>
<protein>
    <submittedName>
        <fullName evidence="3">Single-strand DNA-binding protein</fullName>
    </submittedName>
</protein>
<proteinExistence type="predicted"/>
<dbReference type="Proteomes" id="UP000199323">
    <property type="component" value="Unassembled WGS sequence"/>
</dbReference>
<keyword evidence="1 2" id="KW-0238">DNA-binding</keyword>